<dbReference type="AlphaFoldDB" id="A0A644WLU4"/>
<evidence type="ECO:0000313" key="1">
    <source>
        <dbReference type="EMBL" id="MPM03204.1"/>
    </source>
</evidence>
<protein>
    <recommendedName>
        <fullName evidence="2">Capsule assembly protein Wzi</fullName>
    </recommendedName>
</protein>
<dbReference type="EMBL" id="VSSQ01000933">
    <property type="protein sequence ID" value="MPM03204.1"/>
    <property type="molecule type" value="Genomic_DNA"/>
</dbReference>
<name>A0A644WLU4_9ZZZZ</name>
<gene>
    <name evidence="1" type="ORF">SDC9_49468</name>
</gene>
<reference evidence="1" key="1">
    <citation type="submission" date="2019-08" db="EMBL/GenBank/DDBJ databases">
        <authorList>
            <person name="Kucharzyk K."/>
            <person name="Murdoch R.W."/>
            <person name="Higgins S."/>
            <person name="Loffler F."/>
        </authorList>
    </citation>
    <scope>NUCLEOTIDE SEQUENCE</scope>
</reference>
<proteinExistence type="predicted"/>
<dbReference type="InterPro" id="IPR038636">
    <property type="entry name" value="Wzi_sf"/>
</dbReference>
<dbReference type="Gene3D" id="2.40.160.130">
    <property type="entry name" value="Capsule assembly protein Wzi"/>
    <property type="match status" value="1"/>
</dbReference>
<sequence length="598" mass="65919">MRVKRLMVLFVMIAFLLAPGLSAANQQKVYSLDSDIYEAIQILYVSQGLSLPSTTGPYSQAELTLMLEKLKPETLKGSLSSTYDYVVQQLNIEPKIQGKGIGLSWNFDANLETYYHTDTTNFVGRETWTRGSLQQKPLLNIGLETWPAENFYGYSELSVGNTHTLEHGFGSTAFSTNLPVLAPAVLEDLDFNIPYRAFVAAGGDHWTFQLGRDRLNWGAGTTGNLMLSDTLKYHNMARITTFSDKFKYTFVTSFFPHPASYYDGVTTNPDGSITLNPGDGPIKGNGQEVLLGGIYMFMSHRLEWRMFADKVGLTLTESIMYQSEENLLDLRILNPAMIFHDYYIRSNANSILGLEIDYTPVQGLNIYAQAAVDEFSLPGETVPSAAETNYPQTFGLLAGLKGVLPLKSAVGYASLEFAQTDPYLYLRYSSNSGPTEASHDAYGLNYVGVIREFTNNSGTLYNPQFLGYTYGNDARVLNFNGGMKAFGTWNVSANVFYMAHGTFDMFTVYSEVGAGKAPIVTTPTDDGNDSIGNYNDASWKSRNAVSHTLVAGINGSYQLSDCLSVFGQVDYITIKNYKNKSGDSAGDIQLTFGATYSL</sequence>
<evidence type="ECO:0008006" key="2">
    <source>
        <dbReference type="Google" id="ProtNLM"/>
    </source>
</evidence>
<accession>A0A644WLU4</accession>
<organism evidence="1">
    <name type="scientific">bioreactor metagenome</name>
    <dbReference type="NCBI Taxonomy" id="1076179"/>
    <lineage>
        <taxon>unclassified sequences</taxon>
        <taxon>metagenomes</taxon>
        <taxon>ecological metagenomes</taxon>
    </lineage>
</organism>
<comment type="caution">
    <text evidence="1">The sequence shown here is derived from an EMBL/GenBank/DDBJ whole genome shotgun (WGS) entry which is preliminary data.</text>
</comment>